<dbReference type="Gene3D" id="3.90.180.10">
    <property type="entry name" value="Medium-chain alcohol dehydrogenases, catalytic domain"/>
    <property type="match status" value="1"/>
</dbReference>
<evidence type="ECO:0000256" key="4">
    <source>
        <dbReference type="ARBA" id="ARBA00037908"/>
    </source>
</evidence>
<sequence length="345" mass="36159">MRAAVLNGPRDLAVCEVPDPRPPKGWALVRVAYNSICGSDVSLYNNAWHGTAFPAIPGHEWSGVVVEAPPGAVVAGDKVVADLTLGCGRCRWCRRSQTVMCPELREFGFTDPGGCAEYIAIPATNLVRLEPEADLLAATQVEPLAVALHALSRVRLEPGERVAVLGCGGIGLTLLQAARAAGAEVVLAVDPVPERARRAALLGAGTALSDAGEVAAWIAGTDPQRLPDVVLEASGEPEAIVTASELVVPGGRLGMVGYRVGREVRLESARWPLKLMETIGVMGPGRFMAPAADLVTRGVLRTEDVITHVVELAEADKAFGLADDPGSEVVRVAIRAGGQARTWPS</sequence>
<evidence type="ECO:0000313" key="12">
    <source>
        <dbReference type="EMBL" id="MFC5154186.1"/>
    </source>
</evidence>
<evidence type="ECO:0000256" key="2">
    <source>
        <dbReference type="ARBA" id="ARBA00023002"/>
    </source>
</evidence>
<dbReference type="Pfam" id="PF08240">
    <property type="entry name" value="ADH_N"/>
    <property type="match status" value="1"/>
</dbReference>
<evidence type="ECO:0000256" key="3">
    <source>
        <dbReference type="ARBA" id="ARBA00037678"/>
    </source>
</evidence>
<reference evidence="13" key="1">
    <citation type="journal article" date="2019" name="Int. J. Syst. Evol. Microbiol.">
        <title>The Global Catalogue of Microorganisms (GCM) 10K type strain sequencing project: providing services to taxonomists for standard genome sequencing and annotation.</title>
        <authorList>
            <consortium name="The Broad Institute Genomics Platform"/>
            <consortium name="The Broad Institute Genome Sequencing Center for Infectious Disease"/>
            <person name="Wu L."/>
            <person name="Ma J."/>
        </authorList>
    </citation>
    <scope>NUCLEOTIDE SEQUENCE [LARGE SCALE GENOMIC DNA]</scope>
    <source>
        <strain evidence="13">PCU 266</strain>
    </source>
</reference>
<dbReference type="InterPro" id="IPR013154">
    <property type="entry name" value="ADH-like_N"/>
</dbReference>
<dbReference type="SUPFAM" id="SSF51735">
    <property type="entry name" value="NAD(P)-binding Rossmann-fold domains"/>
    <property type="match status" value="1"/>
</dbReference>
<evidence type="ECO:0000259" key="11">
    <source>
        <dbReference type="Pfam" id="PF08240"/>
    </source>
</evidence>
<dbReference type="Gene3D" id="3.40.50.720">
    <property type="entry name" value="NAD(P)-binding Rossmann-like Domain"/>
    <property type="match status" value="1"/>
</dbReference>
<comment type="catalytic activity">
    <reaction evidence="8">
        <text>2-deoxy-scyllo-inosamine + NAD(+) = 3-amino-2,3-dideoxy-scyllo-inosose + NADH + H(+)</text>
        <dbReference type="Rhea" id="RHEA:33883"/>
        <dbReference type="ChEBI" id="CHEBI:15378"/>
        <dbReference type="ChEBI" id="CHEBI:57540"/>
        <dbReference type="ChEBI" id="CHEBI:57945"/>
        <dbReference type="ChEBI" id="CHEBI:65002"/>
        <dbReference type="ChEBI" id="CHEBI:65003"/>
        <dbReference type="EC" id="1.1.1.329"/>
    </reaction>
</comment>
<organism evidence="12 13">
    <name type="scientific">Streptomyces amakusaensis</name>
    <dbReference type="NCBI Taxonomy" id="67271"/>
    <lineage>
        <taxon>Bacteria</taxon>
        <taxon>Bacillati</taxon>
        <taxon>Actinomycetota</taxon>
        <taxon>Actinomycetes</taxon>
        <taxon>Kitasatosporales</taxon>
        <taxon>Streptomycetaceae</taxon>
        <taxon>Streptomyces</taxon>
    </lineage>
</organism>
<dbReference type="PANTHER" id="PTHR43401:SF2">
    <property type="entry name" value="L-THREONINE 3-DEHYDROGENASE"/>
    <property type="match status" value="1"/>
</dbReference>
<evidence type="ECO:0000256" key="9">
    <source>
        <dbReference type="ARBA" id="ARBA00049085"/>
    </source>
</evidence>
<evidence type="ECO:0000256" key="1">
    <source>
        <dbReference type="ARBA" id="ARBA00001947"/>
    </source>
</evidence>
<dbReference type="InterPro" id="IPR036291">
    <property type="entry name" value="NAD(P)-bd_dom_sf"/>
</dbReference>
<evidence type="ECO:0000256" key="7">
    <source>
        <dbReference type="ARBA" id="ARBA00039387"/>
    </source>
</evidence>
<comment type="cofactor">
    <cofactor evidence="1">
        <name>Zn(2+)</name>
        <dbReference type="ChEBI" id="CHEBI:29105"/>
    </cofactor>
</comment>
<protein>
    <recommendedName>
        <fullName evidence="7">2-deoxy-scyllo-inosamine dehydrogenase</fullName>
        <ecNumber evidence="6">1.1.1.329</ecNumber>
    </recommendedName>
</protein>
<name>A0ABW0AM74_9ACTN</name>
<comment type="caution">
    <text evidence="12">The sequence shown here is derived from an EMBL/GenBank/DDBJ whole genome shotgun (WGS) entry which is preliminary data.</text>
</comment>
<accession>A0ABW0AM74</accession>
<evidence type="ECO:0000313" key="13">
    <source>
        <dbReference type="Proteomes" id="UP001596160"/>
    </source>
</evidence>
<dbReference type="PANTHER" id="PTHR43401">
    <property type="entry name" value="L-THREONINE 3-DEHYDROGENASE"/>
    <property type="match status" value="1"/>
</dbReference>
<dbReference type="Pfam" id="PF00107">
    <property type="entry name" value="ADH_zinc_N"/>
    <property type="match status" value="1"/>
</dbReference>
<evidence type="ECO:0000256" key="8">
    <source>
        <dbReference type="ARBA" id="ARBA00048685"/>
    </source>
</evidence>
<dbReference type="EC" id="1.1.1.329" evidence="6"/>
<evidence type="ECO:0000256" key="6">
    <source>
        <dbReference type="ARBA" id="ARBA00039102"/>
    </source>
</evidence>
<gene>
    <name evidence="12" type="ORF">ACFPRH_20840</name>
</gene>
<feature type="domain" description="Alcohol dehydrogenase-like C-terminal" evidence="10">
    <location>
        <begin position="169"/>
        <end position="284"/>
    </location>
</feature>
<dbReference type="InterPro" id="IPR011032">
    <property type="entry name" value="GroES-like_sf"/>
</dbReference>
<dbReference type="SUPFAM" id="SSF50129">
    <property type="entry name" value="GroES-like"/>
    <property type="match status" value="1"/>
</dbReference>
<dbReference type="InterPro" id="IPR050129">
    <property type="entry name" value="Zn_alcohol_dh"/>
</dbReference>
<feature type="domain" description="Alcohol dehydrogenase-like N-terminal" evidence="11">
    <location>
        <begin position="24"/>
        <end position="130"/>
    </location>
</feature>
<keyword evidence="2" id="KW-0560">Oxidoreductase</keyword>
<evidence type="ECO:0000256" key="5">
    <source>
        <dbReference type="ARBA" id="ARBA00038004"/>
    </source>
</evidence>
<keyword evidence="13" id="KW-1185">Reference proteome</keyword>
<dbReference type="InterPro" id="IPR013149">
    <property type="entry name" value="ADH-like_C"/>
</dbReference>
<dbReference type="EMBL" id="JBHSKP010000013">
    <property type="protein sequence ID" value="MFC5154186.1"/>
    <property type="molecule type" value="Genomic_DNA"/>
</dbReference>
<evidence type="ECO:0000259" key="10">
    <source>
        <dbReference type="Pfam" id="PF00107"/>
    </source>
</evidence>
<comment type="pathway">
    <text evidence="4">Metabolic intermediate biosynthesis; 2-deoxystreptamine biosynthesis; 2-deoxystreptamine from D-glucose 6-phosphate: step 3/4.</text>
</comment>
<comment type="function">
    <text evidence="3">Catalyzes the oxidation of 2-deoxy-scyllo-inosamine (DOIA) with NAD(+) or NADP(+), forming 3-amino-2,3-dideoxy-scyllo-inosose (amino-DOI).</text>
</comment>
<proteinExistence type="inferred from homology"/>
<comment type="catalytic activity">
    <reaction evidence="9">
        <text>2-deoxy-scyllo-inosamine + NADP(+) = 3-amino-2,3-dideoxy-scyllo-inosose + NADPH + H(+)</text>
        <dbReference type="Rhea" id="RHEA:33879"/>
        <dbReference type="ChEBI" id="CHEBI:15378"/>
        <dbReference type="ChEBI" id="CHEBI:57783"/>
        <dbReference type="ChEBI" id="CHEBI:58349"/>
        <dbReference type="ChEBI" id="CHEBI:65002"/>
        <dbReference type="ChEBI" id="CHEBI:65003"/>
        <dbReference type="EC" id="1.1.1.329"/>
    </reaction>
</comment>
<comment type="similarity">
    <text evidence="5">Belongs to the zinc-containing alcohol dehydrogenase family. DOIA dehydrogenase subfamily.</text>
</comment>
<dbReference type="RefSeq" id="WP_344480059.1">
    <property type="nucleotide sequence ID" value="NZ_BAAASB010000014.1"/>
</dbReference>
<dbReference type="Proteomes" id="UP001596160">
    <property type="component" value="Unassembled WGS sequence"/>
</dbReference>